<evidence type="ECO:0000313" key="2">
    <source>
        <dbReference type="Proteomes" id="UP000215027"/>
    </source>
</evidence>
<dbReference type="InterPro" id="IPR018247">
    <property type="entry name" value="EF_Hand_1_Ca_BS"/>
</dbReference>
<dbReference type="PROSITE" id="PS51318">
    <property type="entry name" value="TAT"/>
    <property type="match status" value="1"/>
</dbReference>
<dbReference type="Proteomes" id="UP000215027">
    <property type="component" value="Chromosome I"/>
</dbReference>
<dbReference type="InterPro" id="IPR006311">
    <property type="entry name" value="TAT_signal"/>
</dbReference>
<dbReference type="PROSITE" id="PS51257">
    <property type="entry name" value="PROKAR_LIPOPROTEIN"/>
    <property type="match status" value="1"/>
</dbReference>
<sequence length="234" mass="23351">MNTNEPRKMTRRDFLIAAGCGCAGLIAVGSGCSRLGGSTADVALVCPYGYRYDPWPGQCYRFVDANGNGYCDLSEVVAAPLVAADEATTTTATTGTAAGSASTTAILCDRGCRAPGQCARFVDNDGSGICDLSEGVVVSAVATSTVAAPTTSPTTPAASAVTATSASAATATPAPTATSATVELVVLCDRGCHYPGNCGRYTDSNGTGRCDLYEGIPADQVSNYAGGGRGGRGG</sequence>
<dbReference type="AlphaFoldDB" id="A0A160T2L8"/>
<reference evidence="1" key="1">
    <citation type="submission" date="2016-01" db="EMBL/GenBank/DDBJ databases">
        <authorList>
            <person name="Mcilroy J.S."/>
            <person name="Karst M S."/>
            <person name="Albertsen M."/>
        </authorList>
    </citation>
    <scope>NUCLEOTIDE SEQUENCE</scope>
    <source>
        <strain evidence="1">Cfx-K</strain>
    </source>
</reference>
<accession>A0A160T2L8</accession>
<name>A0A160T2L8_9CHLR</name>
<proteinExistence type="predicted"/>
<dbReference type="PROSITE" id="PS00018">
    <property type="entry name" value="EF_HAND_1"/>
    <property type="match status" value="1"/>
</dbReference>
<dbReference type="OrthoDB" id="9779183at2"/>
<gene>
    <name evidence="1" type="ORF">CFX0092_A1621</name>
</gene>
<dbReference type="RefSeq" id="WP_157912987.1">
    <property type="nucleotide sequence ID" value="NZ_LN890655.1"/>
</dbReference>
<evidence type="ECO:0000313" key="1">
    <source>
        <dbReference type="EMBL" id="CUS03499.2"/>
    </source>
</evidence>
<dbReference type="KEGG" id="pbf:CFX0092_A1621"/>
<protein>
    <submittedName>
        <fullName evidence="1">Uncharacterized protein</fullName>
    </submittedName>
</protein>
<organism evidence="1 2">
    <name type="scientific">Candidatus Promineifilum breve</name>
    <dbReference type="NCBI Taxonomy" id="1806508"/>
    <lineage>
        <taxon>Bacteria</taxon>
        <taxon>Bacillati</taxon>
        <taxon>Chloroflexota</taxon>
        <taxon>Ardenticatenia</taxon>
        <taxon>Candidatus Promineifilales</taxon>
        <taxon>Candidatus Promineifilaceae</taxon>
        <taxon>Candidatus Promineifilum</taxon>
    </lineage>
</organism>
<keyword evidence="2" id="KW-1185">Reference proteome</keyword>
<dbReference type="EMBL" id="LN890655">
    <property type="protein sequence ID" value="CUS03499.2"/>
    <property type="molecule type" value="Genomic_DNA"/>
</dbReference>